<name>A0A7J0GFC5_9ERIC</name>
<feature type="region of interest" description="Disordered" evidence="5">
    <location>
        <begin position="693"/>
        <end position="724"/>
    </location>
</feature>
<organism evidence="7 8">
    <name type="scientific">Actinidia rufa</name>
    <dbReference type="NCBI Taxonomy" id="165716"/>
    <lineage>
        <taxon>Eukaryota</taxon>
        <taxon>Viridiplantae</taxon>
        <taxon>Streptophyta</taxon>
        <taxon>Embryophyta</taxon>
        <taxon>Tracheophyta</taxon>
        <taxon>Spermatophyta</taxon>
        <taxon>Magnoliopsida</taxon>
        <taxon>eudicotyledons</taxon>
        <taxon>Gunneridae</taxon>
        <taxon>Pentapetalae</taxon>
        <taxon>asterids</taxon>
        <taxon>Ericales</taxon>
        <taxon>Actinidiaceae</taxon>
        <taxon>Actinidia</taxon>
    </lineage>
</organism>
<dbReference type="PROSITE" id="PS50888">
    <property type="entry name" value="BHLH"/>
    <property type="match status" value="1"/>
</dbReference>
<gene>
    <name evidence="7" type="ORF">Acr_21g0001090</name>
</gene>
<dbReference type="GO" id="GO:0005634">
    <property type="term" value="C:nucleus"/>
    <property type="evidence" value="ECO:0007669"/>
    <property type="project" value="UniProtKB-SubCell"/>
</dbReference>
<dbReference type="Pfam" id="PF00010">
    <property type="entry name" value="HLH"/>
    <property type="match status" value="1"/>
</dbReference>
<feature type="region of interest" description="Disordered" evidence="5">
    <location>
        <begin position="669"/>
        <end position="688"/>
    </location>
</feature>
<evidence type="ECO:0000256" key="1">
    <source>
        <dbReference type="ARBA" id="ARBA00004123"/>
    </source>
</evidence>
<evidence type="ECO:0000256" key="4">
    <source>
        <dbReference type="ARBA" id="ARBA00023242"/>
    </source>
</evidence>
<dbReference type="PANTHER" id="PTHR46807:SF1">
    <property type="entry name" value="TRANSCRIPTION FACTOR PIF3"/>
    <property type="match status" value="1"/>
</dbReference>
<feature type="region of interest" description="Disordered" evidence="5">
    <location>
        <begin position="139"/>
        <end position="176"/>
    </location>
</feature>
<feature type="domain" description="BHLH" evidence="6">
    <location>
        <begin position="481"/>
        <end position="530"/>
    </location>
</feature>
<dbReference type="Proteomes" id="UP000585474">
    <property type="component" value="Unassembled WGS sequence"/>
</dbReference>
<evidence type="ECO:0000259" key="6">
    <source>
        <dbReference type="PROSITE" id="PS50888"/>
    </source>
</evidence>
<feature type="compositionally biased region" description="Polar residues" evidence="5">
    <location>
        <begin position="674"/>
        <end position="688"/>
    </location>
</feature>
<reference evidence="7 8" key="1">
    <citation type="submission" date="2019-07" db="EMBL/GenBank/DDBJ databases">
        <title>De Novo Assembly of kiwifruit Actinidia rufa.</title>
        <authorList>
            <person name="Sugita-Konishi S."/>
            <person name="Sato K."/>
            <person name="Mori E."/>
            <person name="Abe Y."/>
            <person name="Kisaki G."/>
            <person name="Hamano K."/>
            <person name="Suezawa K."/>
            <person name="Otani M."/>
            <person name="Fukuda T."/>
            <person name="Manabe T."/>
            <person name="Gomi K."/>
            <person name="Tabuchi M."/>
            <person name="Akimitsu K."/>
            <person name="Kataoka I."/>
        </authorList>
    </citation>
    <scope>NUCLEOTIDE SEQUENCE [LARGE SCALE GENOMIC DNA]</scope>
    <source>
        <strain evidence="8">cv. Fuchu</strain>
    </source>
</reference>
<keyword evidence="2" id="KW-0805">Transcription regulation</keyword>
<dbReference type="GO" id="GO:0046983">
    <property type="term" value="F:protein dimerization activity"/>
    <property type="evidence" value="ECO:0007669"/>
    <property type="project" value="InterPro"/>
</dbReference>
<dbReference type="EMBL" id="BJWL01000021">
    <property type="protein sequence ID" value="GFZ09510.1"/>
    <property type="molecule type" value="Genomic_DNA"/>
</dbReference>
<dbReference type="InterPro" id="IPR047265">
    <property type="entry name" value="PIF1-like_bHLH"/>
</dbReference>
<dbReference type="InterPro" id="IPR036638">
    <property type="entry name" value="HLH_DNA-bd_sf"/>
</dbReference>
<comment type="subcellular location">
    <subcellularLocation>
        <location evidence="1">Nucleus</location>
    </subcellularLocation>
</comment>
<feature type="compositionally biased region" description="Polar residues" evidence="5">
    <location>
        <begin position="139"/>
        <end position="150"/>
    </location>
</feature>
<accession>A0A7J0GFC5</accession>
<evidence type="ECO:0000256" key="2">
    <source>
        <dbReference type="ARBA" id="ARBA00023015"/>
    </source>
</evidence>
<dbReference type="SUPFAM" id="SSF47459">
    <property type="entry name" value="HLH, helix-loop-helix DNA-binding domain"/>
    <property type="match status" value="1"/>
</dbReference>
<dbReference type="InterPro" id="IPR044273">
    <property type="entry name" value="PIF3-like"/>
</dbReference>
<keyword evidence="8" id="KW-1185">Reference proteome</keyword>
<feature type="region of interest" description="Disordered" evidence="5">
    <location>
        <begin position="408"/>
        <end position="439"/>
    </location>
</feature>
<proteinExistence type="predicted"/>
<keyword evidence="3" id="KW-0804">Transcription</keyword>
<evidence type="ECO:0000313" key="7">
    <source>
        <dbReference type="EMBL" id="GFZ09510.1"/>
    </source>
</evidence>
<evidence type="ECO:0000256" key="3">
    <source>
        <dbReference type="ARBA" id="ARBA00023163"/>
    </source>
</evidence>
<dbReference type="GO" id="GO:0003700">
    <property type="term" value="F:DNA-binding transcription factor activity"/>
    <property type="evidence" value="ECO:0007669"/>
    <property type="project" value="InterPro"/>
</dbReference>
<evidence type="ECO:0000256" key="5">
    <source>
        <dbReference type="SAM" id="MobiDB-lite"/>
    </source>
</evidence>
<feature type="compositionally biased region" description="Low complexity" evidence="5">
    <location>
        <begin position="151"/>
        <end position="162"/>
    </location>
</feature>
<feature type="compositionally biased region" description="Polar residues" evidence="5">
    <location>
        <begin position="693"/>
        <end position="713"/>
    </location>
</feature>
<dbReference type="AlphaFoldDB" id="A0A7J0GFC5"/>
<dbReference type="InterPro" id="IPR011598">
    <property type="entry name" value="bHLH_dom"/>
</dbReference>
<dbReference type="SMART" id="SM00353">
    <property type="entry name" value="HLH"/>
    <property type="match status" value="1"/>
</dbReference>
<dbReference type="PANTHER" id="PTHR46807">
    <property type="entry name" value="TRANSCRIPTION FACTOR PIF3"/>
    <property type="match status" value="1"/>
</dbReference>
<comment type="caution">
    <text evidence="7">The sequence shown here is derived from an EMBL/GenBank/DDBJ whole genome shotgun (WGS) entry which is preliminary data.</text>
</comment>
<keyword evidence="4" id="KW-0539">Nucleus</keyword>
<evidence type="ECO:0000313" key="8">
    <source>
        <dbReference type="Proteomes" id="UP000585474"/>
    </source>
</evidence>
<dbReference type="Gene3D" id="4.10.280.10">
    <property type="entry name" value="Helix-loop-helix DNA-binding domain"/>
    <property type="match status" value="1"/>
</dbReference>
<dbReference type="CDD" id="cd11445">
    <property type="entry name" value="bHLH_AtPIF_like"/>
    <property type="match status" value="1"/>
</dbReference>
<sequence>MDRGNLESAQQKKTTCSTNLSHVFDNELVELVWENGQIMMQGQSSRARRNPMSNNFQSQTAKIRDRDVWNVTDSKMGKFGVMDSVSGDLNMGLGEDDEVVPWWNYPIDDSLQYDYYSEVLPEISGVTVNELSTHNSLSINKRSSSNQTIRGTSSVSVHTGSSLEQSNASKVLTSEVDESSRSSTSLLYPCLFHDSQTSIPSLRSEVSAIPSNNASNTKHDVYRDSVQAQASADTFPSMKIQKQDSVLPNTNSGFMNFSHFSKPVALVRANLQNVSAMAGIGGDNKGATAPSSSNFAEPMLIDLSSGLEHETGTRSLPNLVPANVDSEPAVAKSLGESHIAGQSLDVCREDAVIDDKFPNQVLGPNASNSEKTIEPIVASSSVCSRNSAERASNDPTYSLKRKYFEADDSEGRSGDVEEESVGVKTAAAARGGTGSKRSRAAEVHNLSERVSKSIPNNDAYVVTCFYLQFLALGLEIYVKINWYSVLVVYKQRRRDRINEKMRALQELIPNCNKVDKASMLDEAIEYLKSLQLQVQIMSMGAGLYIPPMMLPIGMQHVHAAHMAHFSPMAVGMGIGMGMMDMNGGSHGWPVIQVPEPTMQGLHFSAPHPSPVVGPANFQAMAGSNIRVLGHVGQGIPMPSPPAQLLPLSGGPPINSATGPNANGMATVVEHPDSAPSSNSKTSIQSTNSQVMDNADASDSMNQKSTQCQASVLKSDQAPDVGSSDDSRKVNILTSYLICHGCVKFDSVSGVKLKTRCALLCAGCDRLNFIREVTLFCILFHFNFLFASLETIDQLGRKPVRKISEFGEFAIPVRVLVGL</sequence>
<protein>
    <submittedName>
        <fullName evidence="7">Phytochrome interacting factor 3</fullName>
    </submittedName>
</protein>
<dbReference type="GO" id="GO:0010017">
    <property type="term" value="P:red or far-red light signaling pathway"/>
    <property type="evidence" value="ECO:0007669"/>
    <property type="project" value="UniProtKB-ARBA"/>
</dbReference>
<dbReference type="OrthoDB" id="690068at2759"/>